<accession>A0AAE0MUZ6</accession>
<name>A0AAE0MUZ6_9PEZI</name>
<dbReference type="Proteomes" id="UP001278500">
    <property type="component" value="Unassembled WGS sequence"/>
</dbReference>
<reference evidence="2" key="1">
    <citation type="journal article" date="2023" name="Mol. Phylogenet. Evol.">
        <title>Genome-scale phylogeny and comparative genomics of the fungal order Sordariales.</title>
        <authorList>
            <person name="Hensen N."/>
            <person name="Bonometti L."/>
            <person name="Westerberg I."/>
            <person name="Brannstrom I.O."/>
            <person name="Guillou S."/>
            <person name="Cros-Aarteil S."/>
            <person name="Calhoun S."/>
            <person name="Haridas S."/>
            <person name="Kuo A."/>
            <person name="Mondo S."/>
            <person name="Pangilinan J."/>
            <person name="Riley R."/>
            <person name="LaButti K."/>
            <person name="Andreopoulos B."/>
            <person name="Lipzen A."/>
            <person name="Chen C."/>
            <person name="Yan M."/>
            <person name="Daum C."/>
            <person name="Ng V."/>
            <person name="Clum A."/>
            <person name="Steindorff A."/>
            <person name="Ohm R.A."/>
            <person name="Martin F."/>
            <person name="Silar P."/>
            <person name="Natvig D.O."/>
            <person name="Lalanne C."/>
            <person name="Gautier V."/>
            <person name="Ament-Velasquez S.L."/>
            <person name="Kruys A."/>
            <person name="Hutchinson M.I."/>
            <person name="Powell A.J."/>
            <person name="Barry K."/>
            <person name="Miller A.N."/>
            <person name="Grigoriev I.V."/>
            <person name="Debuchy R."/>
            <person name="Gladieux P."/>
            <person name="Hiltunen Thoren M."/>
            <person name="Johannesson H."/>
        </authorList>
    </citation>
    <scope>NUCLEOTIDE SEQUENCE</scope>
    <source>
        <strain evidence="2">CBS 560.94</strain>
    </source>
</reference>
<dbReference type="AlphaFoldDB" id="A0AAE0MUZ6"/>
<dbReference type="RefSeq" id="XP_062685337.1">
    <property type="nucleotide sequence ID" value="XM_062828738.1"/>
</dbReference>
<dbReference type="EMBL" id="JAUEPP010000002">
    <property type="protein sequence ID" value="KAK3352042.1"/>
    <property type="molecule type" value="Genomic_DNA"/>
</dbReference>
<sequence length="163" mass="19559">MDNDIHDPGDDAISRIPIPHLQEDLSNYDAWQHALYFHLRYHGLFYFLLGHEQSRWELRMNDDDNAAPTNHDRVNYRRRSMHAYSILFSRIGNIVPRLFAAGWDGERDSFAFRTDLLWIKIQELRRDIRHDVHMEQDHLEVPEPPHLRNQRHRSRAIDLTDAE</sequence>
<organism evidence="2 3">
    <name type="scientific">Neurospora tetraspora</name>
    <dbReference type="NCBI Taxonomy" id="94610"/>
    <lineage>
        <taxon>Eukaryota</taxon>
        <taxon>Fungi</taxon>
        <taxon>Dikarya</taxon>
        <taxon>Ascomycota</taxon>
        <taxon>Pezizomycotina</taxon>
        <taxon>Sordariomycetes</taxon>
        <taxon>Sordariomycetidae</taxon>
        <taxon>Sordariales</taxon>
        <taxon>Sordariaceae</taxon>
        <taxon>Neurospora</taxon>
    </lineage>
</organism>
<feature type="region of interest" description="Disordered" evidence="1">
    <location>
        <begin position="138"/>
        <end position="163"/>
    </location>
</feature>
<reference evidence="2" key="2">
    <citation type="submission" date="2023-06" db="EMBL/GenBank/DDBJ databases">
        <authorList>
            <consortium name="Lawrence Berkeley National Laboratory"/>
            <person name="Haridas S."/>
            <person name="Hensen N."/>
            <person name="Bonometti L."/>
            <person name="Westerberg I."/>
            <person name="Brannstrom I.O."/>
            <person name="Guillou S."/>
            <person name="Cros-Aarteil S."/>
            <person name="Calhoun S."/>
            <person name="Kuo A."/>
            <person name="Mondo S."/>
            <person name="Pangilinan J."/>
            <person name="Riley R."/>
            <person name="Labutti K."/>
            <person name="Andreopoulos B."/>
            <person name="Lipzen A."/>
            <person name="Chen C."/>
            <person name="Yanf M."/>
            <person name="Daum C."/>
            <person name="Ng V."/>
            <person name="Clum A."/>
            <person name="Steindorff A."/>
            <person name="Ohm R."/>
            <person name="Martin F."/>
            <person name="Silar P."/>
            <person name="Natvig D."/>
            <person name="Lalanne C."/>
            <person name="Gautier V."/>
            <person name="Ament-Velasquez S.L."/>
            <person name="Kruys A."/>
            <person name="Hutchinson M.I."/>
            <person name="Powell A.J."/>
            <person name="Barry K."/>
            <person name="Miller A.N."/>
            <person name="Grigoriev I.V."/>
            <person name="Debuchy R."/>
            <person name="Gladieux P."/>
            <person name="Thoren M.H."/>
            <person name="Johannesson H."/>
        </authorList>
    </citation>
    <scope>NUCLEOTIDE SEQUENCE</scope>
    <source>
        <strain evidence="2">CBS 560.94</strain>
    </source>
</reference>
<evidence type="ECO:0000313" key="3">
    <source>
        <dbReference type="Proteomes" id="UP001278500"/>
    </source>
</evidence>
<evidence type="ECO:0000313" key="2">
    <source>
        <dbReference type="EMBL" id="KAK3352042.1"/>
    </source>
</evidence>
<evidence type="ECO:0000256" key="1">
    <source>
        <dbReference type="SAM" id="MobiDB-lite"/>
    </source>
</evidence>
<gene>
    <name evidence="2" type="ORF">B0H65DRAFT_521010</name>
</gene>
<protein>
    <submittedName>
        <fullName evidence="2">Uncharacterized protein</fullName>
    </submittedName>
</protein>
<comment type="caution">
    <text evidence="2">The sequence shown here is derived from an EMBL/GenBank/DDBJ whole genome shotgun (WGS) entry which is preliminary data.</text>
</comment>
<dbReference type="GeneID" id="87865892"/>
<keyword evidence="3" id="KW-1185">Reference proteome</keyword>
<proteinExistence type="predicted"/>